<comment type="caution">
    <text evidence="2">The sequence shown here is derived from an EMBL/GenBank/DDBJ whole genome shotgun (WGS) entry which is preliminary data.</text>
</comment>
<dbReference type="Gene3D" id="3.90.550.10">
    <property type="entry name" value="Spore Coat Polysaccharide Biosynthesis Protein SpsA, Chain A"/>
    <property type="match status" value="1"/>
</dbReference>
<gene>
    <name evidence="2" type="ORF">GLIP_0707</name>
</gene>
<keyword evidence="3" id="KW-1185">Reference proteome</keyword>
<accession>K6Y9N4</accession>
<proteinExistence type="predicted"/>
<dbReference type="InterPro" id="IPR001173">
    <property type="entry name" value="Glyco_trans_2-like"/>
</dbReference>
<evidence type="ECO:0000259" key="1">
    <source>
        <dbReference type="Pfam" id="PF00535"/>
    </source>
</evidence>
<dbReference type="EMBL" id="BAEN01000018">
    <property type="protein sequence ID" value="GAC13353.1"/>
    <property type="molecule type" value="Genomic_DNA"/>
</dbReference>
<reference evidence="2 3" key="1">
    <citation type="journal article" date="2017" name="Antonie Van Leeuwenhoek">
        <title>Rhizobium rhizosphaerae sp. nov., a novel species isolated from rice rhizosphere.</title>
        <authorList>
            <person name="Zhao J.J."/>
            <person name="Zhang J."/>
            <person name="Zhang R.J."/>
            <person name="Zhang C.W."/>
            <person name="Yin H.Q."/>
            <person name="Zhang X.X."/>
        </authorList>
    </citation>
    <scope>NUCLEOTIDE SEQUENCE [LARGE SCALE GENOMIC DNA]</scope>
    <source>
        <strain evidence="2 3">E3</strain>
    </source>
</reference>
<sequence length="556" mass="63065">MKRWPWLTSFYSRNLQKSGLSYGIPSKKKMAKLYSRLILVQEEELRGTQSVDPFNVAVIVNQKADLLDFTLRQLSKIEAIETVFLIVDEIDEYGTYTANNDQGYELIVKSAVDFSTNQDCEINNLLIINAGDSLHPYVQGALTKFIKSNHMIGYFDSDLIDLSGQRKSPKLHRDWDPDLLLSSGYINTGMWLRTNRVLSDKSCLSTKNTSIADFLVDAYLSDNRIDIGHIPLVVVHSLNKSENSKLPLSREVIDKISVYADVTEHPKFPVLKLLWRTEKQPLVSLIIPTKNAKELVKACIESILNKTVYNHYEILLVDNQSDDKESLEYFNELAKHPKIKVLKYDKKFNYSAINNFAVGHASGEIIGLINNDVEVIEPNWLSYMVGQVTRLEVGCVGAKLLYSDGRIQHAGVVMGYGGGAGHAHKYFPRDHSGYLNRLAATNSFSAVTAACLLVKKADYEAVGGLDEENLEVAFNDVDFCLKILGLNRRNVYCSEAELFHHESISRGFDDTQEKMLRFNSELAYLQNKWPEFIQNDPAYNPYLTLRRENFSIKEFG</sequence>
<dbReference type="PANTHER" id="PTHR43179">
    <property type="entry name" value="RHAMNOSYLTRANSFERASE WBBL"/>
    <property type="match status" value="1"/>
</dbReference>
<dbReference type="InterPro" id="IPR029044">
    <property type="entry name" value="Nucleotide-diphossugar_trans"/>
</dbReference>
<keyword evidence="2" id="KW-0808">Transferase</keyword>
<evidence type="ECO:0000313" key="2">
    <source>
        <dbReference type="EMBL" id="GAC13353.1"/>
    </source>
</evidence>
<dbReference type="AlphaFoldDB" id="K6Y9N4"/>
<dbReference type="GO" id="GO:0016740">
    <property type="term" value="F:transferase activity"/>
    <property type="evidence" value="ECO:0007669"/>
    <property type="project" value="UniProtKB-KW"/>
</dbReference>
<evidence type="ECO:0000313" key="3">
    <source>
        <dbReference type="Proteomes" id="UP000006334"/>
    </source>
</evidence>
<organism evidence="2 3">
    <name type="scientific">Aliiglaciecola lipolytica E3</name>
    <dbReference type="NCBI Taxonomy" id="1127673"/>
    <lineage>
        <taxon>Bacteria</taxon>
        <taxon>Pseudomonadati</taxon>
        <taxon>Pseudomonadota</taxon>
        <taxon>Gammaproteobacteria</taxon>
        <taxon>Alteromonadales</taxon>
        <taxon>Alteromonadaceae</taxon>
        <taxon>Aliiglaciecola</taxon>
    </lineage>
</organism>
<name>K6Y9N4_9ALTE</name>
<feature type="domain" description="Glycosyltransferase 2-like" evidence="1">
    <location>
        <begin position="284"/>
        <end position="412"/>
    </location>
</feature>
<dbReference type="Proteomes" id="UP000006334">
    <property type="component" value="Unassembled WGS sequence"/>
</dbReference>
<protein>
    <submittedName>
        <fullName evidence="2">Glycosyl transferase family protein</fullName>
    </submittedName>
</protein>
<dbReference type="PANTHER" id="PTHR43179:SF7">
    <property type="entry name" value="RHAMNOSYLTRANSFERASE WBBL"/>
    <property type="match status" value="1"/>
</dbReference>
<dbReference type="eggNOG" id="COG1216">
    <property type="taxonomic scope" value="Bacteria"/>
</dbReference>
<dbReference type="SUPFAM" id="SSF53448">
    <property type="entry name" value="Nucleotide-diphospho-sugar transferases"/>
    <property type="match status" value="1"/>
</dbReference>
<dbReference type="Pfam" id="PF00535">
    <property type="entry name" value="Glycos_transf_2"/>
    <property type="match status" value="1"/>
</dbReference>
<dbReference type="STRING" id="1127673.GLIP_0707"/>